<reference evidence="1 2" key="1">
    <citation type="journal article" date="2024" name="Plant Biotechnol. J.">
        <title>Genome and CRISPR/Cas9 system of a widespread forest tree (Populus alba) in the world.</title>
        <authorList>
            <person name="Liu Y.J."/>
            <person name="Jiang P.F."/>
            <person name="Han X.M."/>
            <person name="Li X.Y."/>
            <person name="Wang H.M."/>
            <person name="Wang Y.J."/>
            <person name="Wang X.X."/>
            <person name="Zeng Q.Y."/>
        </authorList>
    </citation>
    <scope>NUCLEOTIDE SEQUENCE [LARGE SCALE GENOMIC DNA]</scope>
    <source>
        <strain evidence="2">cv. PAL-ZL1</strain>
    </source>
</reference>
<gene>
    <name evidence="1" type="ORF">D5086_033718</name>
</gene>
<organism evidence="1 2">
    <name type="scientific">Populus alba</name>
    <name type="common">White poplar</name>
    <dbReference type="NCBI Taxonomy" id="43335"/>
    <lineage>
        <taxon>Eukaryota</taxon>
        <taxon>Viridiplantae</taxon>
        <taxon>Streptophyta</taxon>
        <taxon>Embryophyta</taxon>
        <taxon>Tracheophyta</taxon>
        <taxon>Spermatophyta</taxon>
        <taxon>Magnoliopsida</taxon>
        <taxon>eudicotyledons</taxon>
        <taxon>Gunneridae</taxon>
        <taxon>Pentapetalae</taxon>
        <taxon>rosids</taxon>
        <taxon>fabids</taxon>
        <taxon>Malpighiales</taxon>
        <taxon>Salicaceae</taxon>
        <taxon>Saliceae</taxon>
        <taxon>Populus</taxon>
    </lineage>
</organism>
<protein>
    <submittedName>
        <fullName evidence="1">Uncharacterized protein</fullName>
    </submittedName>
</protein>
<keyword evidence="2" id="KW-1185">Reference proteome</keyword>
<comment type="caution">
    <text evidence="1">The sequence shown here is derived from an EMBL/GenBank/DDBJ whole genome shotgun (WGS) entry which is preliminary data.</text>
</comment>
<dbReference type="Proteomes" id="UP000309997">
    <property type="component" value="Unassembled WGS sequence"/>
</dbReference>
<proteinExistence type="predicted"/>
<name>A0ACC4AIH5_POPAL</name>
<evidence type="ECO:0000313" key="1">
    <source>
        <dbReference type="EMBL" id="KAL3565672.1"/>
    </source>
</evidence>
<accession>A0ACC4AIH5</accession>
<evidence type="ECO:0000313" key="2">
    <source>
        <dbReference type="Proteomes" id="UP000309997"/>
    </source>
</evidence>
<dbReference type="EMBL" id="RCHU02000019">
    <property type="protein sequence ID" value="KAL3565672.1"/>
    <property type="molecule type" value="Genomic_DNA"/>
</dbReference>
<sequence length="138" mass="16111">MICWQQREHFGRGAVSEHFWNDCLVDWEYDNIVRYKTCPSPGLVRRRVHDLITWGLARMVSSVALSGLQQMTGDFLGYLKSYVREEDGCCYLEVGGGLCLLIFCLEWVVLVLAFLLTDCARRGGTMLLQKEMEWRWFF</sequence>